<dbReference type="Proteomes" id="UP000245125">
    <property type="component" value="Unassembled WGS sequence"/>
</dbReference>
<gene>
    <name evidence="8" type="ORF">NBG4_410002</name>
</gene>
<evidence type="ECO:0000256" key="5">
    <source>
        <dbReference type="ARBA" id="ARBA00022989"/>
    </source>
</evidence>
<evidence type="ECO:0000256" key="7">
    <source>
        <dbReference type="SAM" id="Phobius"/>
    </source>
</evidence>
<feature type="transmembrane region" description="Helical" evidence="7">
    <location>
        <begin position="272"/>
        <end position="300"/>
    </location>
</feature>
<dbReference type="InterPro" id="IPR001046">
    <property type="entry name" value="NRAMP_fam"/>
</dbReference>
<dbReference type="PANTHER" id="PTHR11706">
    <property type="entry name" value="SOLUTE CARRIER PROTEIN FAMILY 11 MEMBER"/>
    <property type="match status" value="1"/>
</dbReference>
<dbReference type="GO" id="GO:0005886">
    <property type="term" value="C:plasma membrane"/>
    <property type="evidence" value="ECO:0007669"/>
    <property type="project" value="TreeGrafter"/>
</dbReference>
<name>A0A2U3QI27_9BACT</name>
<feature type="transmembrane region" description="Helical" evidence="7">
    <location>
        <begin position="44"/>
        <end position="67"/>
    </location>
</feature>
<evidence type="ECO:0000313" key="8">
    <source>
        <dbReference type="EMBL" id="SPQ01054.1"/>
    </source>
</evidence>
<evidence type="ECO:0008006" key="10">
    <source>
        <dbReference type="Google" id="ProtNLM"/>
    </source>
</evidence>
<protein>
    <recommendedName>
        <fullName evidence="10">Mn transporter</fullName>
    </recommendedName>
</protein>
<sequence>MSRWKKLVLFLSVMGPGIITANIDNDASGITTYSVAGARFGYELLWTLIPTTVALVVVQEMIGRMGVVTGKGLSDLIRENFGVKSTFFMMLGLLIANFGNTIADLAGWAASMEILGLSKYVMVPVGALSIWILVTKGSYRFVEKILLVACLIYAGYVISGLMAKPDWGPVLKSTFIPRVHWNSEYIVLSIAIIGTTITPWMQFYLQSSIAEKGIKKEQYKASRLDVIIGCLITDVISFFIIVTCGALLFPHGIRVNEASEAALALKPLAGEYAYLIFSLSLANASLLGAIIVPLATAYYICEAMGWEAGVNKTFKEAPQFMWIYTMTIALSSVVILVPGAPLVFLMVLSAVINGMLLPFVLVYALLLVNNKKLMGEFVNPKAYNYISWGTVVTIIILTGFLIITTIHPIQG</sequence>
<feature type="transmembrane region" description="Helical" evidence="7">
    <location>
        <begin position="226"/>
        <end position="252"/>
    </location>
</feature>
<evidence type="ECO:0000256" key="2">
    <source>
        <dbReference type="ARBA" id="ARBA00022448"/>
    </source>
</evidence>
<feature type="transmembrane region" description="Helical" evidence="7">
    <location>
        <begin position="114"/>
        <end position="134"/>
    </location>
</feature>
<dbReference type="AlphaFoldDB" id="A0A2U3QI27"/>
<keyword evidence="5 7" id="KW-1133">Transmembrane helix</keyword>
<feature type="transmembrane region" description="Helical" evidence="7">
    <location>
        <begin position="388"/>
        <end position="409"/>
    </location>
</feature>
<dbReference type="EMBL" id="OUUY01000088">
    <property type="protein sequence ID" value="SPQ01054.1"/>
    <property type="molecule type" value="Genomic_DNA"/>
</dbReference>
<comment type="subcellular location">
    <subcellularLocation>
        <location evidence="1">Membrane</location>
        <topology evidence="1">Multi-pass membrane protein</topology>
    </subcellularLocation>
</comment>
<dbReference type="GO" id="GO:0015293">
    <property type="term" value="F:symporter activity"/>
    <property type="evidence" value="ECO:0007669"/>
    <property type="project" value="UniProtKB-KW"/>
</dbReference>
<feature type="transmembrane region" description="Helical" evidence="7">
    <location>
        <begin position="343"/>
        <end position="368"/>
    </location>
</feature>
<dbReference type="GO" id="GO:0034755">
    <property type="term" value="P:iron ion transmembrane transport"/>
    <property type="evidence" value="ECO:0007669"/>
    <property type="project" value="TreeGrafter"/>
</dbReference>
<organism evidence="8 9">
    <name type="scientific">Candidatus Sulfobium mesophilum</name>
    <dbReference type="NCBI Taxonomy" id="2016548"/>
    <lineage>
        <taxon>Bacteria</taxon>
        <taxon>Pseudomonadati</taxon>
        <taxon>Nitrospirota</taxon>
        <taxon>Nitrospiria</taxon>
        <taxon>Nitrospirales</taxon>
        <taxon>Nitrospiraceae</taxon>
        <taxon>Candidatus Sulfobium</taxon>
    </lineage>
</organism>
<dbReference type="NCBIfam" id="NF037982">
    <property type="entry name" value="Nramp_1"/>
    <property type="match status" value="1"/>
</dbReference>
<keyword evidence="4" id="KW-0769">Symport</keyword>
<feature type="transmembrane region" description="Helical" evidence="7">
    <location>
        <begin position="185"/>
        <end position="205"/>
    </location>
</feature>
<evidence type="ECO:0000256" key="4">
    <source>
        <dbReference type="ARBA" id="ARBA00022847"/>
    </source>
</evidence>
<keyword evidence="3 7" id="KW-0812">Transmembrane</keyword>
<feature type="transmembrane region" description="Helical" evidence="7">
    <location>
        <begin position="146"/>
        <end position="165"/>
    </location>
</feature>
<dbReference type="Pfam" id="PF01566">
    <property type="entry name" value="Nramp"/>
    <property type="match status" value="1"/>
</dbReference>
<keyword evidence="2" id="KW-0813">Transport</keyword>
<evidence type="ECO:0000313" key="9">
    <source>
        <dbReference type="Proteomes" id="UP000245125"/>
    </source>
</evidence>
<proteinExistence type="predicted"/>
<evidence type="ECO:0000256" key="6">
    <source>
        <dbReference type="ARBA" id="ARBA00023136"/>
    </source>
</evidence>
<dbReference type="GO" id="GO:0015086">
    <property type="term" value="F:cadmium ion transmembrane transporter activity"/>
    <property type="evidence" value="ECO:0007669"/>
    <property type="project" value="TreeGrafter"/>
</dbReference>
<keyword evidence="9" id="KW-1185">Reference proteome</keyword>
<evidence type="ECO:0000256" key="3">
    <source>
        <dbReference type="ARBA" id="ARBA00022692"/>
    </source>
</evidence>
<reference evidence="9" key="1">
    <citation type="submission" date="2018-03" db="EMBL/GenBank/DDBJ databases">
        <authorList>
            <person name="Zecchin S."/>
        </authorList>
    </citation>
    <scope>NUCLEOTIDE SEQUENCE [LARGE SCALE GENOMIC DNA]</scope>
</reference>
<feature type="transmembrane region" description="Helical" evidence="7">
    <location>
        <begin position="320"/>
        <end position="337"/>
    </location>
</feature>
<dbReference type="GO" id="GO:0005384">
    <property type="term" value="F:manganese ion transmembrane transporter activity"/>
    <property type="evidence" value="ECO:0007669"/>
    <property type="project" value="TreeGrafter"/>
</dbReference>
<keyword evidence="6 7" id="KW-0472">Membrane</keyword>
<accession>A0A2U3QI27</accession>
<dbReference type="PANTHER" id="PTHR11706:SF33">
    <property type="entry name" value="NATURAL RESISTANCE-ASSOCIATED MACROPHAGE PROTEIN 2"/>
    <property type="match status" value="1"/>
</dbReference>
<feature type="transmembrane region" description="Helical" evidence="7">
    <location>
        <begin position="87"/>
        <end position="108"/>
    </location>
</feature>
<evidence type="ECO:0000256" key="1">
    <source>
        <dbReference type="ARBA" id="ARBA00004141"/>
    </source>
</evidence>